<protein>
    <submittedName>
        <fullName evidence="1">Uncharacterized protein</fullName>
    </submittedName>
</protein>
<dbReference type="Proteomes" id="UP000190868">
    <property type="component" value="Chromosome"/>
</dbReference>
<sequence>MLKQYIQGLNPKTLSFSDNSDEDSLLPLLAGKIEKYEQTATGGAVLNELPTTLNRKEFIVSKDSPTGRISSIVRIPHVKETFYFNELNASVKGKFDSSFTSDVKCDEVKLRFDSLAK</sequence>
<gene>
    <name evidence="1" type="ORF">CPIN18021_0314</name>
</gene>
<evidence type="ECO:0000313" key="1">
    <source>
        <dbReference type="EMBL" id="AQW87161.1"/>
    </source>
</evidence>
<dbReference type="EMBL" id="CP017258">
    <property type="protein sequence ID" value="AQW87161.1"/>
    <property type="molecule type" value="Genomic_DNA"/>
</dbReference>
<name>A0A1S6U5Z4_9BACT</name>
<reference evidence="2" key="1">
    <citation type="submission" date="2016-09" db="EMBL/GenBank/DDBJ databases">
        <title>Comparative genomics of the Campylobacter concisus group.</title>
        <authorList>
            <person name="Miller W.G."/>
            <person name="Yee E."/>
            <person name="Chapman M.H."/>
            <person name="Huynh S."/>
            <person name="Bono J.L."/>
            <person name="On S.L.W."/>
            <person name="StLeger J."/>
            <person name="Foster G."/>
            <person name="Parker C.T."/>
        </authorList>
    </citation>
    <scope>NUCLEOTIDE SEQUENCE [LARGE SCALE GENOMIC DNA]</scope>
    <source>
        <strain evidence="2">RM18021</strain>
    </source>
</reference>
<keyword evidence="2" id="KW-1185">Reference proteome</keyword>
<dbReference type="RefSeq" id="WP_078422841.1">
    <property type="nucleotide sequence ID" value="NZ_CP017018.1"/>
</dbReference>
<organism evidence="1 2">
    <name type="scientific">Campylobacter pinnipediorum subsp. caledonicus</name>
    <dbReference type="NCBI Taxonomy" id="1874362"/>
    <lineage>
        <taxon>Bacteria</taxon>
        <taxon>Pseudomonadati</taxon>
        <taxon>Campylobacterota</taxon>
        <taxon>Epsilonproteobacteria</taxon>
        <taxon>Campylobacterales</taxon>
        <taxon>Campylobacteraceae</taxon>
        <taxon>Campylobacter</taxon>
    </lineage>
</organism>
<evidence type="ECO:0000313" key="2">
    <source>
        <dbReference type="Proteomes" id="UP000190868"/>
    </source>
</evidence>
<dbReference type="KEGG" id="cpin:CPIN18020_0280"/>
<dbReference type="AlphaFoldDB" id="A0A1S6U5Z4"/>
<accession>A0A1S6U5Z4</accession>
<dbReference type="GeneID" id="56565920"/>
<proteinExistence type="predicted"/>